<accession>A0ABS1ESH0</accession>
<dbReference type="EMBL" id="JAENHN010000046">
    <property type="protein sequence ID" value="MBK1812316.1"/>
    <property type="molecule type" value="Genomic_DNA"/>
</dbReference>
<dbReference type="SMART" id="SM00422">
    <property type="entry name" value="HTH_MERR"/>
    <property type="match status" value="1"/>
</dbReference>
<proteinExistence type="predicted"/>
<dbReference type="RefSeq" id="WP_200271425.1">
    <property type="nucleotide sequence ID" value="NZ_JAENHN010000046.1"/>
</dbReference>
<dbReference type="PANTHER" id="PTHR30204:SF93">
    <property type="entry name" value="HTH MERR-TYPE DOMAIN-CONTAINING PROTEIN"/>
    <property type="match status" value="1"/>
</dbReference>
<dbReference type="PANTHER" id="PTHR30204">
    <property type="entry name" value="REDOX-CYCLING DRUG-SENSING TRANSCRIPTIONAL ACTIVATOR SOXR"/>
    <property type="match status" value="1"/>
</dbReference>
<keyword evidence="1" id="KW-0238">DNA-binding</keyword>
<dbReference type="Pfam" id="PF13411">
    <property type="entry name" value="MerR_1"/>
    <property type="match status" value="1"/>
</dbReference>
<dbReference type="PRINTS" id="PR00040">
    <property type="entry name" value="HTHMERR"/>
</dbReference>
<organism evidence="3 4">
    <name type="scientific">Clostridium yunnanense</name>
    <dbReference type="NCBI Taxonomy" id="2800325"/>
    <lineage>
        <taxon>Bacteria</taxon>
        <taxon>Bacillati</taxon>
        <taxon>Bacillota</taxon>
        <taxon>Clostridia</taxon>
        <taxon>Eubacteriales</taxon>
        <taxon>Clostridiaceae</taxon>
        <taxon>Clostridium</taxon>
    </lineage>
</organism>
<protein>
    <submittedName>
        <fullName evidence="3">MerR family transcriptional regulator</fullName>
    </submittedName>
</protein>
<keyword evidence="4" id="KW-1185">Reference proteome</keyword>
<gene>
    <name evidence="3" type="ORF">JHL18_16960</name>
</gene>
<sequence length="243" mass="28721">MEEMYTIREVCDRYGVTTRTLRFYEEKGMLRSVQEKARMPREYSKHEAEKIGHILFLKELGFNISEICEFLNDKYDLKSAIQARQALIQAQIELKNIQLRRLQNTMKLINEGKDIFSFHGDINDEKKLMKERALEFAKSFIEKDWDSMSNFFSPTAKDFLSLDIIRKLRETISDEIGNFKNIVHTLQFDYDISLYLEFENCGAVMKIVFSGPYIVGFTIDEIDIDIINVFFARNSNVFKYEQF</sequence>
<dbReference type="InterPro" id="IPR047057">
    <property type="entry name" value="MerR_fam"/>
</dbReference>
<dbReference type="Gene3D" id="3.10.450.590">
    <property type="match status" value="1"/>
</dbReference>
<evidence type="ECO:0000313" key="4">
    <source>
        <dbReference type="Proteomes" id="UP000596739"/>
    </source>
</evidence>
<evidence type="ECO:0000313" key="3">
    <source>
        <dbReference type="EMBL" id="MBK1812316.1"/>
    </source>
</evidence>
<dbReference type="InterPro" id="IPR009061">
    <property type="entry name" value="DNA-bd_dom_put_sf"/>
</dbReference>
<feature type="domain" description="HTH merR-type" evidence="2">
    <location>
        <begin position="4"/>
        <end position="73"/>
    </location>
</feature>
<dbReference type="PROSITE" id="PS50937">
    <property type="entry name" value="HTH_MERR_2"/>
    <property type="match status" value="1"/>
</dbReference>
<dbReference type="CDD" id="cd00592">
    <property type="entry name" value="HTH_MerR-like"/>
    <property type="match status" value="1"/>
</dbReference>
<comment type="caution">
    <text evidence="3">The sequence shown here is derived from an EMBL/GenBank/DDBJ whole genome shotgun (WGS) entry which is preliminary data.</text>
</comment>
<dbReference type="InterPro" id="IPR000551">
    <property type="entry name" value="MerR-type_HTH_dom"/>
</dbReference>
<dbReference type="Gene3D" id="1.10.1660.10">
    <property type="match status" value="1"/>
</dbReference>
<reference evidence="4" key="1">
    <citation type="submission" date="2021-01" db="EMBL/GenBank/DDBJ databases">
        <title>Genome public.</title>
        <authorList>
            <person name="Liu C."/>
            <person name="Sun Q."/>
        </authorList>
    </citation>
    <scope>NUCLEOTIDE SEQUENCE [LARGE SCALE GENOMIC DNA]</scope>
    <source>
        <strain evidence="4">YIM B02505</strain>
    </source>
</reference>
<evidence type="ECO:0000256" key="1">
    <source>
        <dbReference type="ARBA" id="ARBA00023125"/>
    </source>
</evidence>
<name>A0ABS1ESH0_9CLOT</name>
<evidence type="ECO:0000259" key="2">
    <source>
        <dbReference type="PROSITE" id="PS50937"/>
    </source>
</evidence>
<dbReference type="SUPFAM" id="SSF46955">
    <property type="entry name" value="Putative DNA-binding domain"/>
    <property type="match status" value="1"/>
</dbReference>
<dbReference type="Proteomes" id="UP000596739">
    <property type="component" value="Unassembled WGS sequence"/>
</dbReference>